<dbReference type="OrthoDB" id="10423854at2759"/>
<dbReference type="EMBL" id="FN654538">
    <property type="protein sequence ID" value="CBY34728.1"/>
    <property type="molecule type" value="Genomic_DNA"/>
</dbReference>
<protein>
    <submittedName>
        <fullName evidence="1">Uncharacterized protein</fullName>
    </submittedName>
</protein>
<accession>E4XNE2</accession>
<evidence type="ECO:0000313" key="4">
    <source>
        <dbReference type="Proteomes" id="UP000001307"/>
    </source>
</evidence>
<evidence type="ECO:0000313" key="2">
    <source>
        <dbReference type="EMBL" id="CBY34728.1"/>
    </source>
</evidence>
<dbReference type="EMBL" id="FN658021">
    <property type="protein sequence ID" value="CBY43261.1"/>
    <property type="molecule type" value="Genomic_DNA"/>
</dbReference>
<dbReference type="AlphaFoldDB" id="E4XNE2"/>
<sequence length="139" mass="15681">MKLSLSTVFAIAAARELDLDNALDRLALIEEKFEDLKALIPESNSNFDSRFDTRFGKMIALAQSSFDNKNCKSTNAPDDESDEVQVFTEGDMCALNGQINSALSSWARNFACQGNGRVHRQIVRKSRKIQNFFHDRQNC</sequence>
<gene>
    <name evidence="1" type="ORF">GSOID_T00015699001</name>
    <name evidence="2" type="ORF">GSOID_T00024763001</name>
    <name evidence="3" type="ORF">GSOID_T00027844001</name>
</gene>
<evidence type="ECO:0000313" key="3">
    <source>
        <dbReference type="EMBL" id="CBY43261.1"/>
    </source>
</evidence>
<keyword evidence="4" id="KW-1185">Reference proteome</keyword>
<proteinExistence type="predicted"/>
<evidence type="ECO:0000313" key="1">
    <source>
        <dbReference type="EMBL" id="CBY11380.1"/>
    </source>
</evidence>
<dbReference type="Proteomes" id="UP000001307">
    <property type="component" value="Unassembled WGS sequence"/>
</dbReference>
<dbReference type="InParanoid" id="E4XNE2"/>
<dbReference type="EMBL" id="FN653083">
    <property type="protein sequence ID" value="CBY11380.1"/>
    <property type="molecule type" value="Genomic_DNA"/>
</dbReference>
<dbReference type="Proteomes" id="UP000011014">
    <property type="component" value="Unassembled WGS sequence"/>
</dbReference>
<reference evidence="1" key="1">
    <citation type="journal article" date="2010" name="Science">
        <title>Plasticity of animal genome architecture unmasked by rapid evolution of a pelagic tunicate.</title>
        <authorList>
            <person name="Denoeud F."/>
            <person name="Henriet S."/>
            <person name="Mungpakdee S."/>
            <person name="Aury J.M."/>
            <person name="Da Silva C."/>
            <person name="Brinkmann H."/>
            <person name="Mikhaleva J."/>
            <person name="Olsen L.C."/>
            <person name="Jubin C."/>
            <person name="Canestro C."/>
            <person name="Bouquet J.M."/>
            <person name="Danks G."/>
            <person name="Poulain J."/>
            <person name="Campsteijn C."/>
            <person name="Adamski M."/>
            <person name="Cross I."/>
            <person name="Yadetie F."/>
            <person name="Muffato M."/>
            <person name="Louis A."/>
            <person name="Butcher S."/>
            <person name="Tsagkogeorga G."/>
            <person name="Konrad A."/>
            <person name="Singh S."/>
            <person name="Jensen M.F."/>
            <person name="Cong E.H."/>
            <person name="Eikeseth-Otteraa H."/>
            <person name="Noel B."/>
            <person name="Anthouard V."/>
            <person name="Porcel B.M."/>
            <person name="Kachouri-Lafond R."/>
            <person name="Nishino A."/>
            <person name="Ugolini M."/>
            <person name="Chourrout P."/>
            <person name="Nishida H."/>
            <person name="Aasland R."/>
            <person name="Huzurbazar S."/>
            <person name="Westhof E."/>
            <person name="Delsuc F."/>
            <person name="Lehrach H."/>
            <person name="Reinhardt R."/>
            <person name="Weissenbach J."/>
            <person name="Roy S.W."/>
            <person name="Artiguenave F."/>
            <person name="Postlethwait J.H."/>
            <person name="Manak J.R."/>
            <person name="Thompson E.M."/>
            <person name="Jaillon O."/>
            <person name="Du Pasquier L."/>
            <person name="Boudinot P."/>
            <person name="Liberles D.A."/>
            <person name="Volff J.N."/>
            <person name="Philippe H."/>
            <person name="Lenhard B."/>
            <person name="Roest Crollius H."/>
            <person name="Wincker P."/>
            <person name="Chourrout D."/>
        </authorList>
    </citation>
    <scope>NUCLEOTIDE SEQUENCE [LARGE SCALE GENOMIC DNA]</scope>
</reference>
<name>E4XNE2_OIKDI</name>
<organism evidence="1">
    <name type="scientific">Oikopleura dioica</name>
    <name type="common">Tunicate</name>
    <dbReference type="NCBI Taxonomy" id="34765"/>
    <lineage>
        <taxon>Eukaryota</taxon>
        <taxon>Metazoa</taxon>
        <taxon>Chordata</taxon>
        <taxon>Tunicata</taxon>
        <taxon>Appendicularia</taxon>
        <taxon>Copelata</taxon>
        <taxon>Oikopleuridae</taxon>
        <taxon>Oikopleura</taxon>
    </lineage>
</organism>